<dbReference type="EMBL" id="DXHV01000060">
    <property type="protein sequence ID" value="HIW00763.1"/>
    <property type="molecule type" value="Genomic_DNA"/>
</dbReference>
<keyword evidence="1" id="KW-0812">Transmembrane</keyword>
<comment type="caution">
    <text evidence="2">The sequence shown here is derived from an EMBL/GenBank/DDBJ whole genome shotgun (WGS) entry which is preliminary data.</text>
</comment>
<evidence type="ECO:0000313" key="2">
    <source>
        <dbReference type="EMBL" id="HIW00763.1"/>
    </source>
</evidence>
<feature type="transmembrane region" description="Helical" evidence="1">
    <location>
        <begin position="16"/>
        <end position="37"/>
    </location>
</feature>
<gene>
    <name evidence="2" type="ORF">H9894_06180</name>
</gene>
<accession>A0A9D1PYB2</accession>
<dbReference type="AlphaFoldDB" id="A0A9D1PYB2"/>
<sequence>MEFDTFYQYFIYSKNWAYISIILILPIFALFWNTVIYPTKDKDILQLVDRVKEKLPCCCKCKDSAKQ</sequence>
<keyword evidence="1" id="KW-0472">Membrane</keyword>
<name>A0A9D1PYB2_9BACT</name>
<reference evidence="2" key="1">
    <citation type="journal article" date="2021" name="PeerJ">
        <title>Extensive microbial diversity within the chicken gut microbiome revealed by metagenomics and culture.</title>
        <authorList>
            <person name="Gilroy R."/>
            <person name="Ravi A."/>
            <person name="Getino M."/>
            <person name="Pursley I."/>
            <person name="Horton D.L."/>
            <person name="Alikhan N.F."/>
            <person name="Baker D."/>
            <person name="Gharbi K."/>
            <person name="Hall N."/>
            <person name="Watson M."/>
            <person name="Adriaenssens E.M."/>
            <person name="Foster-Nyarko E."/>
            <person name="Jarju S."/>
            <person name="Secka A."/>
            <person name="Antonio M."/>
            <person name="Oren A."/>
            <person name="Chaudhuri R.R."/>
            <person name="La Ragione R."/>
            <person name="Hildebrand F."/>
            <person name="Pallen M.J."/>
        </authorList>
    </citation>
    <scope>NUCLEOTIDE SEQUENCE</scope>
    <source>
        <strain evidence="2">ChiHecec2B26-446</strain>
    </source>
</reference>
<evidence type="ECO:0000313" key="3">
    <source>
        <dbReference type="Proteomes" id="UP000886752"/>
    </source>
</evidence>
<proteinExistence type="predicted"/>
<protein>
    <submittedName>
        <fullName evidence="2">Uncharacterized protein</fullName>
    </submittedName>
</protein>
<reference evidence="2" key="2">
    <citation type="submission" date="2021-04" db="EMBL/GenBank/DDBJ databases">
        <authorList>
            <person name="Gilroy R."/>
        </authorList>
    </citation>
    <scope>NUCLEOTIDE SEQUENCE</scope>
    <source>
        <strain evidence="2">ChiHecec2B26-446</strain>
    </source>
</reference>
<dbReference type="Proteomes" id="UP000886752">
    <property type="component" value="Unassembled WGS sequence"/>
</dbReference>
<evidence type="ECO:0000256" key="1">
    <source>
        <dbReference type="SAM" id="Phobius"/>
    </source>
</evidence>
<organism evidence="2 3">
    <name type="scientific">Candidatus Desulfovibrio intestinipullorum</name>
    <dbReference type="NCBI Taxonomy" id="2838536"/>
    <lineage>
        <taxon>Bacteria</taxon>
        <taxon>Pseudomonadati</taxon>
        <taxon>Thermodesulfobacteriota</taxon>
        <taxon>Desulfovibrionia</taxon>
        <taxon>Desulfovibrionales</taxon>
        <taxon>Desulfovibrionaceae</taxon>
        <taxon>Desulfovibrio</taxon>
    </lineage>
</organism>
<keyword evidence="1" id="KW-1133">Transmembrane helix</keyword>